<reference evidence="2 4" key="1">
    <citation type="submission" date="2015-03" db="EMBL/GenBank/DDBJ databases">
        <authorList>
            <consortium name="Pathogen Informatics"/>
            <person name="Murphy D."/>
        </authorList>
    </citation>
    <scope>NUCLEOTIDE SEQUENCE [LARGE SCALE GENOMIC DNA]</scope>
    <source>
        <strain evidence="2 4">SMRU1414</strain>
    </source>
</reference>
<keyword evidence="1" id="KW-0812">Transmembrane</keyword>
<dbReference type="Proteomes" id="UP000042967">
    <property type="component" value="Unassembled WGS sequence"/>
</dbReference>
<keyword evidence="1" id="KW-0472">Membrane</keyword>
<evidence type="ECO:0000313" key="2">
    <source>
        <dbReference type="EMBL" id="COA37467.1"/>
    </source>
</evidence>
<evidence type="ECO:0000313" key="4">
    <source>
        <dbReference type="Proteomes" id="UP000042967"/>
    </source>
</evidence>
<feature type="transmembrane region" description="Helical" evidence="1">
    <location>
        <begin position="7"/>
        <end position="24"/>
    </location>
</feature>
<dbReference type="EMBL" id="CAAXWD010000001">
    <property type="protein sequence ID" value="VQC92485.1"/>
    <property type="molecule type" value="Genomic_DNA"/>
</dbReference>
<dbReference type="Proteomes" id="UP000298847">
    <property type="component" value="Unassembled WGS sequence"/>
</dbReference>
<protein>
    <submittedName>
        <fullName evidence="3">Immunity protein PncM</fullName>
    </submittedName>
</protein>
<evidence type="ECO:0000313" key="3">
    <source>
        <dbReference type="EMBL" id="VQC92485.1"/>
    </source>
</evidence>
<keyword evidence="1" id="KW-1133">Transmembrane helix</keyword>
<name>A0A0T8PH50_STREE</name>
<dbReference type="EMBL" id="CQVU01000023">
    <property type="protein sequence ID" value="COA37467.1"/>
    <property type="molecule type" value="Genomic_DNA"/>
</dbReference>
<evidence type="ECO:0000313" key="5">
    <source>
        <dbReference type="Proteomes" id="UP000298847"/>
    </source>
</evidence>
<accession>A0A0T8PH50</accession>
<evidence type="ECO:0000256" key="1">
    <source>
        <dbReference type="SAM" id="Phobius"/>
    </source>
</evidence>
<dbReference type="AlphaFoldDB" id="A0A0T8PH50"/>
<reference evidence="3 5" key="2">
    <citation type="submission" date="2019-04" db="EMBL/GenBank/DDBJ databases">
        <authorList>
            <consortium name="Pathogen Informatics"/>
        </authorList>
    </citation>
    <scope>NUCLEOTIDE SEQUENCE [LARGE SCALE GENOMIC DNA]</scope>
    <source>
        <strain evidence="3 5">GPSC22</strain>
    </source>
</reference>
<gene>
    <name evidence="3" type="primary">pncM</name>
    <name evidence="2" type="ORF">ERS020924_01914</name>
    <name evidence="3" type="ORF">SAMEA3354366_00373</name>
</gene>
<proteinExistence type="predicted"/>
<organism evidence="3 5">
    <name type="scientific">Streptococcus pneumoniae</name>
    <dbReference type="NCBI Taxonomy" id="1313"/>
    <lineage>
        <taxon>Bacteria</taxon>
        <taxon>Bacillati</taxon>
        <taxon>Bacillota</taxon>
        <taxon>Bacilli</taxon>
        <taxon>Lactobacillales</taxon>
        <taxon>Streptococcaceae</taxon>
        <taxon>Streptococcus</taxon>
    </lineage>
</organism>
<sequence>MDKKKIVSTIICIVFLVVSVDNFFRDLTPLLFILNIIGLTCFLVLTYTNIKEILLNISK</sequence>
<comment type="caution">
    <text evidence="3">The sequence shown here is derived from an EMBL/GenBank/DDBJ whole genome shotgun (WGS) entry which is preliminary data.</text>
</comment>
<feature type="transmembrane region" description="Helical" evidence="1">
    <location>
        <begin position="30"/>
        <end position="50"/>
    </location>
</feature>